<dbReference type="Gene3D" id="3.40.50.150">
    <property type="entry name" value="Vaccinia Virus protein VP39"/>
    <property type="match status" value="1"/>
</dbReference>
<dbReference type="InterPro" id="IPR029063">
    <property type="entry name" value="SAM-dependent_MTases_sf"/>
</dbReference>
<dbReference type="SUPFAM" id="SSF53335">
    <property type="entry name" value="S-adenosyl-L-methionine-dependent methyltransferases"/>
    <property type="match status" value="1"/>
</dbReference>
<dbReference type="Proteomes" id="UP000323632">
    <property type="component" value="Unassembled WGS sequence"/>
</dbReference>
<proteinExistence type="predicted"/>
<evidence type="ECO:0000313" key="2">
    <source>
        <dbReference type="EMBL" id="KAA5537121.1"/>
    </source>
</evidence>
<dbReference type="Pfam" id="PF08241">
    <property type="entry name" value="Methyltransf_11"/>
    <property type="match status" value="1"/>
</dbReference>
<dbReference type="PANTHER" id="PTHR45036:SF1">
    <property type="entry name" value="METHYLTRANSFERASE LIKE 7A"/>
    <property type="match status" value="1"/>
</dbReference>
<dbReference type="PANTHER" id="PTHR45036">
    <property type="entry name" value="METHYLTRANSFERASE LIKE 7B"/>
    <property type="match status" value="1"/>
</dbReference>
<reference evidence="2 3" key="1">
    <citation type="submission" date="2019-09" db="EMBL/GenBank/DDBJ databases">
        <title>Genome sequence and assembly of Taibaiella sp.</title>
        <authorList>
            <person name="Chhetri G."/>
        </authorList>
    </citation>
    <scope>NUCLEOTIDE SEQUENCE [LARGE SCALE GENOMIC DNA]</scope>
    <source>
        <strain evidence="2 3">KVB11</strain>
    </source>
</reference>
<name>A0A5M6CPF0_9BACT</name>
<accession>A0A5M6CPF0</accession>
<protein>
    <submittedName>
        <fullName evidence="2">Class I SAM-dependent methyltransferase</fullName>
    </submittedName>
</protein>
<dbReference type="InterPro" id="IPR052356">
    <property type="entry name" value="Thiol_S-MT"/>
</dbReference>
<sequence length="213" mass="25075">MCNCSRYHRHHSFLFAIMKNNSGNFYNYMYPLYPIVDRFFKKQKKQLANIINNLPSGNVLEIGVGNGSMLPLYQKHIVTGVDLSTKMLARAKRRETQVRVHLFMADGEDMKFQKESFDYVIINHVLSVTTHPETMLQEAFRVLKPDGQLFILNHFTPGNALRFINIIFHPFAHLIQFRSYFLINDLKSLDLFRLQYMIPSKPFGYYKILAFRK</sequence>
<gene>
    <name evidence="2" type="ORF">F0919_05470</name>
</gene>
<keyword evidence="3" id="KW-1185">Reference proteome</keyword>
<dbReference type="GO" id="GO:0008757">
    <property type="term" value="F:S-adenosylmethionine-dependent methyltransferase activity"/>
    <property type="evidence" value="ECO:0007669"/>
    <property type="project" value="InterPro"/>
</dbReference>
<organism evidence="2 3">
    <name type="scientific">Taibaiella lutea</name>
    <dbReference type="NCBI Taxonomy" id="2608001"/>
    <lineage>
        <taxon>Bacteria</taxon>
        <taxon>Pseudomonadati</taxon>
        <taxon>Bacteroidota</taxon>
        <taxon>Chitinophagia</taxon>
        <taxon>Chitinophagales</taxon>
        <taxon>Chitinophagaceae</taxon>
        <taxon>Taibaiella</taxon>
    </lineage>
</organism>
<evidence type="ECO:0000313" key="3">
    <source>
        <dbReference type="Proteomes" id="UP000323632"/>
    </source>
</evidence>
<dbReference type="CDD" id="cd02440">
    <property type="entry name" value="AdoMet_MTases"/>
    <property type="match status" value="1"/>
</dbReference>
<dbReference type="GO" id="GO:0032259">
    <property type="term" value="P:methylation"/>
    <property type="evidence" value="ECO:0007669"/>
    <property type="project" value="UniProtKB-KW"/>
</dbReference>
<feature type="domain" description="Methyltransferase type 11" evidence="1">
    <location>
        <begin position="60"/>
        <end position="151"/>
    </location>
</feature>
<dbReference type="EMBL" id="VWSH01000001">
    <property type="protein sequence ID" value="KAA5537121.1"/>
    <property type="molecule type" value="Genomic_DNA"/>
</dbReference>
<comment type="caution">
    <text evidence="2">The sequence shown here is derived from an EMBL/GenBank/DDBJ whole genome shotgun (WGS) entry which is preliminary data.</text>
</comment>
<evidence type="ECO:0000259" key="1">
    <source>
        <dbReference type="Pfam" id="PF08241"/>
    </source>
</evidence>
<keyword evidence="2" id="KW-0489">Methyltransferase</keyword>
<dbReference type="AlphaFoldDB" id="A0A5M6CPF0"/>
<keyword evidence="2" id="KW-0808">Transferase</keyword>
<dbReference type="InterPro" id="IPR013216">
    <property type="entry name" value="Methyltransf_11"/>
</dbReference>